<reference evidence="1 2" key="1">
    <citation type="journal article" date="2021" name="Front. Genet.">
        <title>Chromosome-Level Genome Assembly Reveals Significant Gene Expansion in the Toll and IMD Signaling Pathways of Dendrolimus kikuchii.</title>
        <authorList>
            <person name="Zhou J."/>
            <person name="Wu P."/>
            <person name="Xiong Z."/>
            <person name="Liu N."/>
            <person name="Zhao N."/>
            <person name="Ji M."/>
            <person name="Qiu Y."/>
            <person name="Yang B."/>
        </authorList>
    </citation>
    <scope>NUCLEOTIDE SEQUENCE [LARGE SCALE GENOMIC DNA]</scope>
    <source>
        <strain evidence="1">Ann1</strain>
    </source>
</reference>
<sequence length="898" mass="102002">MASARRNVQGTWKNGQTLPVINLNWTPLHAASSSARHHCTRLLLLAGADHTCRDITGCTPLDVAGNDLYQGNDINPDHFIEVIRQFTAIEVDSRPYLPSKIYNNTTLHTAIELESLEAVKLLVEFGVPLKRCNKMGLTPLHLCVKKKLLDLLQIIVNYDNSVNYSNVRDVNGNTILHSAIIEKWNPGIYIALEIGIDVLAKNNDGETAIHIAAAFGDIEILDDLFNEIKNIKQVDFPNNQYETPLFKAISHGNLECVKKLLKNGASTKWLLLKDVNVFHIATEQGHTDILKALLDQNHSITNELINNTTRDDEKCYSPIHFAVTNNHPECVKLLLTYNANVSTMSDIHGESTPLHIAAKKNLLEIAEILVAFDKSIVYNVDRRGWSPLHIACQYRIQTPNRSQKTSIDIIVNNLSKPTEFLEEVFDQYIYCNSCKFQDPECEVIVDYNVLIPDDDKVIQIKVIKALLDTGNRYDQRRLLLHPLLESFLFLKWKCLLPFFCIVMALYGCFVISLTLFILSSFYYKDTNVLTPKWLDAPIWKYLVYITVLFIASQELLNLKITKKYFISLDTWAKLGSVTLAVVVTYAVEAAPKEEWTRHVATMALLLSWLELLFLVSRFPGFGFYVLMFMKVSTNVIKILSTFAFLLIGFALSFMVQFHSEKPFENPWAAFVKTIVMMTSEFDYDDLVSQNPATSLTVIKITFLVFLILAAIVLMNLMVGVAVNDLHDLEVLGNIRRLEKQVEFLVSLEELAVSNLLKKIVPKKIKDKFINSTTVSNSIRLRPNDPFYSYYKFLPAHIRDGVFDRVQSNINSLDNDHSFEGIRNKLDGIHKDVLNIKPNAVTEDVIINKNINYGNIANSINNIDLTISNMKKEINDTKTTIEVQNAKIDMILNKLQNIK</sequence>
<organism evidence="1 2">
    <name type="scientific">Dendrolimus kikuchii</name>
    <dbReference type="NCBI Taxonomy" id="765133"/>
    <lineage>
        <taxon>Eukaryota</taxon>
        <taxon>Metazoa</taxon>
        <taxon>Ecdysozoa</taxon>
        <taxon>Arthropoda</taxon>
        <taxon>Hexapoda</taxon>
        <taxon>Insecta</taxon>
        <taxon>Pterygota</taxon>
        <taxon>Neoptera</taxon>
        <taxon>Endopterygota</taxon>
        <taxon>Lepidoptera</taxon>
        <taxon>Glossata</taxon>
        <taxon>Ditrysia</taxon>
        <taxon>Bombycoidea</taxon>
        <taxon>Lasiocampidae</taxon>
        <taxon>Dendrolimus</taxon>
    </lineage>
</organism>
<accession>A0ACC1CIB2</accession>
<gene>
    <name evidence="1" type="ORF">K1T71_012861</name>
</gene>
<keyword evidence="2" id="KW-1185">Reference proteome</keyword>
<dbReference type="EMBL" id="CM034410">
    <property type="protein sequence ID" value="KAJ0171311.1"/>
    <property type="molecule type" value="Genomic_DNA"/>
</dbReference>
<proteinExistence type="predicted"/>
<comment type="caution">
    <text evidence="1">The sequence shown here is derived from an EMBL/GenBank/DDBJ whole genome shotgun (WGS) entry which is preliminary data.</text>
</comment>
<evidence type="ECO:0000313" key="2">
    <source>
        <dbReference type="Proteomes" id="UP000824533"/>
    </source>
</evidence>
<dbReference type="Proteomes" id="UP000824533">
    <property type="component" value="Linkage Group LG24"/>
</dbReference>
<evidence type="ECO:0000313" key="1">
    <source>
        <dbReference type="EMBL" id="KAJ0171311.1"/>
    </source>
</evidence>
<protein>
    <submittedName>
        <fullName evidence="1">Uncharacterized protein</fullName>
    </submittedName>
</protein>
<name>A0ACC1CIB2_9NEOP</name>